<dbReference type="AlphaFoldDB" id="G4CNN1"/>
<evidence type="ECO:0000259" key="1">
    <source>
        <dbReference type="Pfam" id="PF04991"/>
    </source>
</evidence>
<dbReference type="HOGENOM" id="CLU_100155_0_0_4"/>
<evidence type="ECO:0000313" key="2">
    <source>
        <dbReference type="EMBL" id="EGZ49379.1"/>
    </source>
</evidence>
<dbReference type="Proteomes" id="UP000005336">
    <property type="component" value="Unassembled WGS sequence"/>
</dbReference>
<reference evidence="2 3" key="1">
    <citation type="submission" date="2011-06" db="EMBL/GenBank/DDBJ databases">
        <authorList>
            <person name="Muzny D."/>
            <person name="Qin X."/>
            <person name="Deng J."/>
            <person name="Jiang H."/>
            <person name="Liu Y."/>
            <person name="Qu J."/>
            <person name="Song X.-Z."/>
            <person name="Zhang L."/>
            <person name="Thornton R."/>
            <person name="Coyle M."/>
            <person name="Francisco L."/>
            <person name="Jackson L."/>
            <person name="Javaid M."/>
            <person name="Korchina V."/>
            <person name="Kovar C."/>
            <person name="Mata R."/>
            <person name="Mathew T."/>
            <person name="Ngo R."/>
            <person name="Nguyen L."/>
            <person name="Nguyen N."/>
            <person name="Okwuonu G."/>
            <person name="Ongeri F."/>
            <person name="Pham C."/>
            <person name="Simmons D."/>
            <person name="Wilczek-Boney K."/>
            <person name="Hale W."/>
            <person name="Jakkamsetti A."/>
            <person name="Pham P."/>
            <person name="Ruth R."/>
            <person name="San Lucas F."/>
            <person name="Warren J."/>
            <person name="Zhang J."/>
            <person name="Zhao Z."/>
            <person name="Zhou C."/>
            <person name="Zhu D."/>
            <person name="Lee S."/>
            <person name="Bess C."/>
            <person name="Blankenburg K."/>
            <person name="Forbes L."/>
            <person name="Fu Q."/>
            <person name="Gubbala S."/>
            <person name="Hirani K."/>
            <person name="Jayaseelan J.C."/>
            <person name="Lara F."/>
            <person name="Munidasa M."/>
            <person name="Palculict T."/>
            <person name="Patil S."/>
            <person name="Pu L.-L."/>
            <person name="Saada N."/>
            <person name="Tang L."/>
            <person name="Weissenberger G."/>
            <person name="Zhu Y."/>
            <person name="Hemphill L."/>
            <person name="Shang Y."/>
            <person name="Youmans B."/>
            <person name="Ayvaz T."/>
            <person name="Ross M."/>
            <person name="Santibanez J."/>
            <person name="Aqrawi P."/>
            <person name="Gross S."/>
            <person name="Joshi V."/>
            <person name="Fowler G."/>
            <person name="Nazareth L."/>
            <person name="Reid J."/>
            <person name="Worley K."/>
            <person name="Petrosino J."/>
            <person name="Highlander S."/>
            <person name="Gibbs R."/>
        </authorList>
    </citation>
    <scope>NUCLEOTIDE SEQUENCE [LARGE SCALE GENOMIC DNA]</scope>
    <source>
        <strain evidence="2 3">9715</strain>
    </source>
</reference>
<organism evidence="2 3">
    <name type="scientific">Neisseria wadsworthii 9715</name>
    <dbReference type="NCBI Taxonomy" id="1030841"/>
    <lineage>
        <taxon>Bacteria</taxon>
        <taxon>Pseudomonadati</taxon>
        <taxon>Pseudomonadota</taxon>
        <taxon>Betaproteobacteria</taxon>
        <taxon>Neisseriales</taxon>
        <taxon>Neisseriaceae</taxon>
        <taxon>Neisseria</taxon>
    </lineage>
</organism>
<keyword evidence="2" id="KW-0808">Transferase</keyword>
<gene>
    <name evidence="2" type="ORF">HMPREF9370_0690</name>
</gene>
<proteinExistence type="predicted"/>
<dbReference type="EMBL" id="AGAZ01000028">
    <property type="protein sequence ID" value="EGZ49379.1"/>
    <property type="molecule type" value="Genomic_DNA"/>
</dbReference>
<keyword evidence="3" id="KW-1185">Reference proteome</keyword>
<dbReference type="RefSeq" id="WP_009115836.1">
    <property type="nucleotide sequence ID" value="NZ_JH165159.1"/>
</dbReference>
<dbReference type="PANTHER" id="PTHR13627">
    <property type="entry name" value="FUKUTIN RELATED PROTEIN"/>
    <property type="match status" value="1"/>
</dbReference>
<name>G4CNN1_9NEIS</name>
<dbReference type="PATRIC" id="fig|1030841.3.peg.680"/>
<dbReference type="OrthoDB" id="9786100at2"/>
<dbReference type="PANTHER" id="PTHR13627:SF31">
    <property type="entry name" value="RIBITOL 5-PHOSPHATE TRANSFERASE FKRP"/>
    <property type="match status" value="1"/>
</dbReference>
<dbReference type="GO" id="GO:0016740">
    <property type="term" value="F:transferase activity"/>
    <property type="evidence" value="ECO:0007669"/>
    <property type="project" value="UniProtKB-KW"/>
</dbReference>
<evidence type="ECO:0000313" key="3">
    <source>
        <dbReference type="Proteomes" id="UP000005336"/>
    </source>
</evidence>
<dbReference type="GO" id="GO:0009100">
    <property type="term" value="P:glycoprotein metabolic process"/>
    <property type="evidence" value="ECO:0007669"/>
    <property type="project" value="UniProtKB-ARBA"/>
</dbReference>
<accession>G4CNN1</accession>
<dbReference type="Pfam" id="PF04991">
    <property type="entry name" value="LicD"/>
    <property type="match status" value="1"/>
</dbReference>
<sequence>MDNLFTSKFWIALRHPFSSQKRKAARKEISDAIEAERFKLFHQLAPQALLDLSATIKAYNKPVNMWLEFGTLLGAYRERGIIAHDSDLDVGIDERDFTPEFIQHLMKYGFKPLRNYTIKSTDAAIDGFLAEYTFQYKDAVNIDFFVFKTVGPHKICFSFDVEEGLSVKSTLKKYHQHLRAIQIQLNDFGLVKSEFLGGTFLIPDNTAEHLAEVYGPDFMTPKAYSYENRIKDYEVLLDTDTLGKPKFFS</sequence>
<comment type="caution">
    <text evidence="2">The sequence shown here is derived from an EMBL/GenBank/DDBJ whole genome shotgun (WGS) entry which is preliminary data.</text>
</comment>
<protein>
    <submittedName>
        <fullName evidence="2">Phosphocholine transferase</fullName>
    </submittedName>
</protein>
<dbReference type="InterPro" id="IPR007074">
    <property type="entry name" value="LicD/FKTN/FKRP_NTP_transf"/>
</dbReference>
<dbReference type="InterPro" id="IPR052613">
    <property type="entry name" value="LicD_transferase"/>
</dbReference>
<feature type="domain" description="LicD/FKTN/FKRP nucleotidyltransferase" evidence="1">
    <location>
        <begin position="64"/>
        <end position="117"/>
    </location>
</feature>
<dbReference type="STRING" id="1030841.HMPREF9370_0690"/>